<dbReference type="AlphaFoldDB" id="A8H9A6"/>
<proteinExistence type="predicted"/>
<dbReference type="EMBL" id="CP000851">
    <property type="protein sequence ID" value="ABV89143.1"/>
    <property type="molecule type" value="Genomic_DNA"/>
</dbReference>
<dbReference type="eggNOG" id="ENOG5032VI3">
    <property type="taxonomic scope" value="Bacteria"/>
</dbReference>
<protein>
    <submittedName>
        <fullName evidence="2">Uncharacterized protein</fullName>
    </submittedName>
</protein>
<name>A8H9A6_SHEPA</name>
<keyword evidence="1" id="KW-0472">Membrane</keyword>
<organism evidence="2 3">
    <name type="scientific">Shewanella pealeana (strain ATCC 700345 / ANG-SQ1)</name>
    <dbReference type="NCBI Taxonomy" id="398579"/>
    <lineage>
        <taxon>Bacteria</taxon>
        <taxon>Pseudomonadati</taxon>
        <taxon>Pseudomonadota</taxon>
        <taxon>Gammaproteobacteria</taxon>
        <taxon>Alteromonadales</taxon>
        <taxon>Shewanellaceae</taxon>
        <taxon>Shewanella</taxon>
    </lineage>
</organism>
<accession>A8H9A6</accession>
<dbReference type="OrthoDB" id="5767765at2"/>
<dbReference type="KEGG" id="spl:Spea_3833"/>
<evidence type="ECO:0000256" key="1">
    <source>
        <dbReference type="SAM" id="Phobius"/>
    </source>
</evidence>
<evidence type="ECO:0000313" key="3">
    <source>
        <dbReference type="Proteomes" id="UP000002608"/>
    </source>
</evidence>
<feature type="transmembrane region" description="Helical" evidence="1">
    <location>
        <begin position="43"/>
        <end position="61"/>
    </location>
</feature>
<dbReference type="HOGENOM" id="CLU_123935_0_0_6"/>
<feature type="transmembrane region" description="Helical" evidence="1">
    <location>
        <begin position="15"/>
        <end position="36"/>
    </location>
</feature>
<keyword evidence="1" id="KW-0812">Transmembrane</keyword>
<keyword evidence="3" id="KW-1185">Reference proteome</keyword>
<keyword evidence="1" id="KW-1133">Transmembrane helix</keyword>
<gene>
    <name evidence="2" type="ordered locus">Spea_3833</name>
</gene>
<dbReference type="Proteomes" id="UP000002608">
    <property type="component" value="Chromosome"/>
</dbReference>
<reference evidence="2 3" key="1">
    <citation type="submission" date="2007-10" db="EMBL/GenBank/DDBJ databases">
        <title>Complete sequence of Shewanella pealeana ATCC 700345.</title>
        <authorList>
            <consortium name="US DOE Joint Genome Institute"/>
            <person name="Copeland A."/>
            <person name="Lucas S."/>
            <person name="Lapidus A."/>
            <person name="Barry K."/>
            <person name="Glavina del Rio T."/>
            <person name="Dalin E."/>
            <person name="Tice H."/>
            <person name="Pitluck S."/>
            <person name="Chertkov O."/>
            <person name="Brettin T."/>
            <person name="Bruce D."/>
            <person name="Detter J.C."/>
            <person name="Han C."/>
            <person name="Schmutz J."/>
            <person name="Larimer F."/>
            <person name="Land M."/>
            <person name="Hauser L."/>
            <person name="Kyrpides N."/>
            <person name="Kim E."/>
            <person name="Zhao J.-S.Z."/>
            <person name="Manno D."/>
            <person name="Hawari J."/>
            <person name="Richardson P."/>
        </authorList>
    </citation>
    <scope>NUCLEOTIDE SEQUENCE [LARGE SCALE GENOMIC DNA]</scope>
    <source>
        <strain evidence="3">ATCC 700345 / ANG-SQ1</strain>
    </source>
</reference>
<dbReference type="RefSeq" id="WP_012157025.1">
    <property type="nucleotide sequence ID" value="NC_009901.1"/>
</dbReference>
<sequence>MPQVYALAPLTPASHWSFIALLAVLVGLLTFIYFSTLPQISKIVSIGLLTLMLFAFSWLFFKADDSKLIIGENKLILDVPFYAMTLPLAEVEINDIQRLDWQREPDLKLESRHNGVGMSGYQLGWFRLSNNQKAFVVMSEEENLVMIPTLRGYRIILSLQEPDKLLNQQR</sequence>
<evidence type="ECO:0000313" key="2">
    <source>
        <dbReference type="EMBL" id="ABV89143.1"/>
    </source>
</evidence>